<dbReference type="AlphaFoldDB" id="A0A915HSL2"/>
<name>A0A915HSL2_ROMCU</name>
<evidence type="ECO:0000313" key="2">
    <source>
        <dbReference type="WBParaSite" id="nRc.2.0.1.t04908-RA"/>
    </source>
</evidence>
<dbReference type="Proteomes" id="UP000887565">
    <property type="component" value="Unplaced"/>
</dbReference>
<dbReference type="WBParaSite" id="nRc.2.0.1.t04908-RA">
    <property type="protein sequence ID" value="nRc.2.0.1.t04908-RA"/>
    <property type="gene ID" value="nRc.2.0.1.g04908"/>
</dbReference>
<evidence type="ECO:0000313" key="1">
    <source>
        <dbReference type="Proteomes" id="UP000887565"/>
    </source>
</evidence>
<accession>A0A915HSL2</accession>
<proteinExistence type="predicted"/>
<protein>
    <submittedName>
        <fullName evidence="2">Uncharacterized protein</fullName>
    </submittedName>
</protein>
<keyword evidence="1" id="KW-1185">Reference proteome</keyword>
<reference evidence="2" key="1">
    <citation type="submission" date="2022-11" db="UniProtKB">
        <authorList>
            <consortium name="WormBaseParasite"/>
        </authorList>
    </citation>
    <scope>IDENTIFICATION</scope>
</reference>
<sequence>MEATIEQVVKKFANLPDDSNRDQTIDADIYDYVDQRIQMSSDSVSSFEKISIPSETNGVSFYNSRHMLTIQKIDAKIDIKAKPKNKMERTTNGNFQDVATLAILESMQRAVDKSTNAVNVERTKGALREQEILDQLMQE</sequence>
<organism evidence="1 2">
    <name type="scientific">Romanomermis culicivorax</name>
    <name type="common">Nematode worm</name>
    <dbReference type="NCBI Taxonomy" id="13658"/>
    <lineage>
        <taxon>Eukaryota</taxon>
        <taxon>Metazoa</taxon>
        <taxon>Ecdysozoa</taxon>
        <taxon>Nematoda</taxon>
        <taxon>Enoplea</taxon>
        <taxon>Dorylaimia</taxon>
        <taxon>Mermithida</taxon>
        <taxon>Mermithoidea</taxon>
        <taxon>Mermithidae</taxon>
        <taxon>Romanomermis</taxon>
    </lineage>
</organism>